<keyword evidence="3" id="KW-1185">Reference proteome</keyword>
<gene>
    <name evidence="2" type="ORF">J0A65_07465</name>
</gene>
<name>A0ABS3CVP1_9ALTE</name>
<proteinExistence type="predicted"/>
<protein>
    <submittedName>
        <fullName evidence="2">DUF2982 domain-containing protein</fullName>
    </submittedName>
</protein>
<feature type="transmembrane region" description="Helical" evidence="1">
    <location>
        <begin position="14"/>
        <end position="35"/>
    </location>
</feature>
<keyword evidence="1" id="KW-1133">Transmembrane helix</keyword>
<comment type="caution">
    <text evidence="2">The sequence shown here is derived from an EMBL/GenBank/DDBJ whole genome shotgun (WGS) entry which is preliminary data.</text>
</comment>
<organism evidence="2 3">
    <name type="scientific">Bowmanella yangjiangensis</name>
    <dbReference type="NCBI Taxonomy" id="2811230"/>
    <lineage>
        <taxon>Bacteria</taxon>
        <taxon>Pseudomonadati</taxon>
        <taxon>Pseudomonadota</taxon>
        <taxon>Gammaproteobacteria</taxon>
        <taxon>Alteromonadales</taxon>
        <taxon>Alteromonadaceae</taxon>
        <taxon>Bowmanella</taxon>
    </lineage>
</organism>
<evidence type="ECO:0000313" key="2">
    <source>
        <dbReference type="EMBL" id="MBN7819699.1"/>
    </source>
</evidence>
<keyword evidence="1" id="KW-0812">Transmembrane</keyword>
<keyword evidence="1" id="KW-0472">Membrane</keyword>
<feature type="transmembrane region" description="Helical" evidence="1">
    <location>
        <begin position="41"/>
        <end position="59"/>
    </location>
</feature>
<dbReference type="InterPro" id="IPR021367">
    <property type="entry name" value="DUF2982"/>
</dbReference>
<sequence>MDIIQIRAGAKRNGFSLCLFGIIGLLLSALWLAWLPEWLKLAGIFLTSASLVTILIGWLKVREPVFSFELSRQHLKYLHRFGHWQLEWGNIQRVGIPRVRRGLEHQDMELIGIRLKDYEPLLASISPRLASNILMQQRPLLLQDEDCKTGQCYSETLLEKDSYKGNSGKEYRGIVAMFANRMTRIREVLGYDLFVFASEFDRSQEEFVALLNACQQQSLKDE</sequence>
<dbReference type="Pfam" id="PF11201">
    <property type="entry name" value="DUF2982"/>
    <property type="match status" value="1"/>
</dbReference>
<accession>A0ABS3CVP1</accession>
<dbReference type="Proteomes" id="UP000663992">
    <property type="component" value="Unassembled WGS sequence"/>
</dbReference>
<reference evidence="2 3" key="1">
    <citation type="submission" date="2021-03" db="EMBL/GenBank/DDBJ databases">
        <title>novel species isolated from a fishpond in China.</title>
        <authorList>
            <person name="Lu H."/>
            <person name="Cai Z."/>
        </authorList>
    </citation>
    <scope>NUCLEOTIDE SEQUENCE [LARGE SCALE GENOMIC DNA]</scope>
    <source>
        <strain evidence="2 3">Y57</strain>
    </source>
</reference>
<dbReference type="EMBL" id="JAFKCS010000005">
    <property type="protein sequence ID" value="MBN7819699.1"/>
    <property type="molecule type" value="Genomic_DNA"/>
</dbReference>
<evidence type="ECO:0000313" key="3">
    <source>
        <dbReference type="Proteomes" id="UP000663992"/>
    </source>
</evidence>
<evidence type="ECO:0000256" key="1">
    <source>
        <dbReference type="SAM" id="Phobius"/>
    </source>
</evidence>